<dbReference type="InterPro" id="IPR017900">
    <property type="entry name" value="4Fe4S_Fe_S_CS"/>
</dbReference>
<reference evidence="9" key="1">
    <citation type="submission" date="2019-03" db="EMBL/GenBank/DDBJ databases">
        <authorList>
            <person name="Hao L."/>
        </authorList>
    </citation>
    <scope>NUCLEOTIDE SEQUENCE</scope>
</reference>
<evidence type="ECO:0000313" key="9">
    <source>
        <dbReference type="EMBL" id="VFU13907.1"/>
    </source>
</evidence>
<keyword evidence="5" id="KW-0408">Iron</keyword>
<evidence type="ECO:0000256" key="2">
    <source>
        <dbReference type="ARBA" id="ARBA00022485"/>
    </source>
</evidence>
<keyword evidence="7" id="KW-0812">Transmembrane</keyword>
<evidence type="ECO:0000256" key="7">
    <source>
        <dbReference type="SAM" id="Phobius"/>
    </source>
</evidence>
<dbReference type="GO" id="GO:0005886">
    <property type="term" value="C:plasma membrane"/>
    <property type="evidence" value="ECO:0007669"/>
    <property type="project" value="TreeGrafter"/>
</dbReference>
<organism evidence="9">
    <name type="scientific">anaerobic digester metagenome</name>
    <dbReference type="NCBI Taxonomy" id="1263854"/>
    <lineage>
        <taxon>unclassified sequences</taxon>
        <taxon>metagenomes</taxon>
        <taxon>ecological metagenomes</taxon>
    </lineage>
</organism>
<name>A0A485LYI4_9ZZZZ</name>
<dbReference type="GO" id="GO:0046872">
    <property type="term" value="F:metal ion binding"/>
    <property type="evidence" value="ECO:0007669"/>
    <property type="project" value="UniProtKB-KW"/>
</dbReference>
<dbReference type="SUPFAM" id="SSF54862">
    <property type="entry name" value="4Fe-4S ferredoxins"/>
    <property type="match status" value="1"/>
</dbReference>
<proteinExistence type="predicted"/>
<keyword evidence="6" id="KW-0411">Iron-sulfur</keyword>
<evidence type="ECO:0000256" key="1">
    <source>
        <dbReference type="ARBA" id="ARBA00022448"/>
    </source>
</evidence>
<dbReference type="Pfam" id="PF00037">
    <property type="entry name" value="Fer4"/>
    <property type="match status" value="1"/>
</dbReference>
<dbReference type="InterPro" id="IPR051684">
    <property type="entry name" value="Electron_Trans/Redox"/>
</dbReference>
<feature type="transmembrane region" description="Helical" evidence="7">
    <location>
        <begin position="173"/>
        <end position="195"/>
    </location>
</feature>
<dbReference type="PANTHER" id="PTHR30176:SF3">
    <property type="entry name" value="FERREDOXIN-TYPE PROTEIN NAPH"/>
    <property type="match status" value="1"/>
</dbReference>
<keyword evidence="3" id="KW-0479">Metal-binding</keyword>
<sequence>MVDLKRKLVQLISAVTLNSYAGGFVQGTIYRGPLKQVCVPVLNCYSCPGAVTSCPIGSLQALASGVAFNFSFYVAGIIAMSGVLGGRFSCGWLCPFGLIQDLLYRIPFIKFCLPLWTRYVKYLVAGLFVLVLPAFALDAFGLGTPYFCKWLCPAGTLEAAIPLALLEPGIRGALGALFAWRLTWLFLILLFCLAVRRAFCRVFCPLGAILSLFNHISFFTISRNEQICRHCGQCNEVCYLGPAPAPVVNHPECIRCLKCVKSCPAGALSWNFQGRNKEEGVFYG</sequence>
<feature type="domain" description="4Fe-4S ferredoxin-type" evidence="8">
    <location>
        <begin position="244"/>
        <end position="273"/>
    </location>
</feature>
<evidence type="ECO:0000256" key="5">
    <source>
        <dbReference type="ARBA" id="ARBA00023004"/>
    </source>
</evidence>
<accession>A0A485LYI4</accession>
<evidence type="ECO:0000259" key="8">
    <source>
        <dbReference type="PROSITE" id="PS51379"/>
    </source>
</evidence>
<gene>
    <name evidence="9" type="primary">yccM</name>
    <name evidence="9" type="ORF">SCFA_2340004</name>
</gene>
<dbReference type="PROSITE" id="PS51379">
    <property type="entry name" value="4FE4S_FER_2"/>
    <property type="match status" value="1"/>
</dbReference>
<keyword evidence="1" id="KW-0813">Transport</keyword>
<keyword evidence="4" id="KW-0249">Electron transport</keyword>
<keyword evidence="7" id="KW-1133">Transmembrane helix</keyword>
<dbReference type="PANTHER" id="PTHR30176">
    <property type="entry name" value="FERREDOXIN-TYPE PROTEIN NAPH"/>
    <property type="match status" value="1"/>
</dbReference>
<evidence type="ECO:0000256" key="6">
    <source>
        <dbReference type="ARBA" id="ARBA00023014"/>
    </source>
</evidence>
<dbReference type="PROSITE" id="PS00198">
    <property type="entry name" value="4FE4S_FER_1"/>
    <property type="match status" value="1"/>
</dbReference>
<evidence type="ECO:0000256" key="3">
    <source>
        <dbReference type="ARBA" id="ARBA00022723"/>
    </source>
</evidence>
<dbReference type="GO" id="GO:0051539">
    <property type="term" value="F:4 iron, 4 sulfur cluster binding"/>
    <property type="evidence" value="ECO:0007669"/>
    <property type="project" value="UniProtKB-KW"/>
</dbReference>
<keyword evidence="7" id="KW-0472">Membrane</keyword>
<dbReference type="InterPro" id="IPR017896">
    <property type="entry name" value="4Fe4S_Fe-S-bd"/>
</dbReference>
<dbReference type="EMBL" id="CAADRN010000151">
    <property type="protein sequence ID" value="VFU13907.1"/>
    <property type="molecule type" value="Genomic_DNA"/>
</dbReference>
<dbReference type="AlphaFoldDB" id="A0A485LYI4"/>
<evidence type="ECO:0000256" key="4">
    <source>
        <dbReference type="ARBA" id="ARBA00022982"/>
    </source>
</evidence>
<keyword evidence="2" id="KW-0004">4Fe-4S</keyword>
<feature type="transmembrane region" description="Helical" evidence="7">
    <location>
        <begin position="202"/>
        <end position="221"/>
    </location>
</feature>
<feature type="transmembrane region" description="Helical" evidence="7">
    <location>
        <begin position="72"/>
        <end position="98"/>
    </location>
</feature>
<dbReference type="Pfam" id="PF12801">
    <property type="entry name" value="Fer4_5"/>
    <property type="match status" value="3"/>
</dbReference>
<protein>
    <submittedName>
        <fullName evidence="9">Putative electron transport protein YccM</fullName>
    </submittedName>
</protein>
<feature type="transmembrane region" description="Helical" evidence="7">
    <location>
        <begin position="119"/>
        <end position="137"/>
    </location>
</feature>